<dbReference type="Gene3D" id="3.90.70.10">
    <property type="entry name" value="Cysteine proteinases"/>
    <property type="match status" value="1"/>
</dbReference>
<evidence type="ECO:0000313" key="8">
    <source>
        <dbReference type="EMBL" id="UYV74042.1"/>
    </source>
</evidence>
<dbReference type="Pfam" id="PF08127">
    <property type="entry name" value="Propeptide_C1"/>
    <property type="match status" value="1"/>
</dbReference>
<keyword evidence="9" id="KW-1185">Reference proteome</keyword>
<keyword evidence="6" id="KW-1015">Disulfide bond</keyword>
<dbReference type="PROSITE" id="PS00640">
    <property type="entry name" value="THIOL_PROTEASE_ASN"/>
    <property type="match status" value="1"/>
</dbReference>
<keyword evidence="3" id="KW-0732">Signal</keyword>
<keyword evidence="2" id="KW-0645">Protease</keyword>
<dbReference type="PROSITE" id="PS00639">
    <property type="entry name" value="THIOL_PROTEASE_HIS"/>
    <property type="match status" value="1"/>
</dbReference>
<proteinExistence type="inferred from homology"/>
<gene>
    <name evidence="8" type="ORF">LAZ67_11001962</name>
</gene>
<sequence length="303" mass="33926">MIDIINGLNTTWKAGRNFGPATTRKFLRRLCGIHKDNHKFQLGESWQNVEPNLPENFDARKNWPNCKRIGKKFVIKAIVDPAGLFGAVGAMSDRLCIASNGHYQNDVSAQDLLTCGDSGGCNGGYPSLAWTYWESNGLVTGGLYGSNDGCRPYSIKPCEHHMKGKRPPCSGEQDTPQCVEMCDKSYNGSYSSDKSYAKDVYSVPNNMEQIMTEIYRHGPVEGAFRVYADFLNYKSGVYKQHSKDHIGDHAIKILGWGVENGLPYWLVANSWNSDWGDNGYFKILRGTDECRIERYINAGLPKI</sequence>
<dbReference type="PANTHER" id="PTHR12411">
    <property type="entry name" value="CYSTEINE PROTEASE FAMILY C1-RELATED"/>
    <property type="match status" value="1"/>
</dbReference>
<comment type="similarity">
    <text evidence="1">Belongs to the peptidase C1 family.</text>
</comment>
<dbReference type="SUPFAM" id="SSF54001">
    <property type="entry name" value="Cysteine proteinases"/>
    <property type="match status" value="1"/>
</dbReference>
<keyword evidence="5" id="KW-0788">Thiol protease</keyword>
<evidence type="ECO:0000313" key="9">
    <source>
        <dbReference type="Proteomes" id="UP001235939"/>
    </source>
</evidence>
<dbReference type="InterPro" id="IPR038765">
    <property type="entry name" value="Papain-like_cys_pep_sf"/>
</dbReference>
<dbReference type="EMBL" id="CP092873">
    <property type="protein sequence ID" value="UYV74042.1"/>
    <property type="molecule type" value="Genomic_DNA"/>
</dbReference>
<dbReference type="SMART" id="SM00645">
    <property type="entry name" value="Pept_C1"/>
    <property type="match status" value="1"/>
</dbReference>
<evidence type="ECO:0000256" key="3">
    <source>
        <dbReference type="ARBA" id="ARBA00022729"/>
    </source>
</evidence>
<evidence type="ECO:0000256" key="5">
    <source>
        <dbReference type="ARBA" id="ARBA00022807"/>
    </source>
</evidence>
<dbReference type="InterPro" id="IPR012599">
    <property type="entry name" value="Propeptide_C1A"/>
</dbReference>
<evidence type="ECO:0000256" key="1">
    <source>
        <dbReference type="ARBA" id="ARBA00008455"/>
    </source>
</evidence>
<dbReference type="InterPro" id="IPR013128">
    <property type="entry name" value="Peptidase_C1A"/>
</dbReference>
<evidence type="ECO:0000256" key="2">
    <source>
        <dbReference type="ARBA" id="ARBA00022670"/>
    </source>
</evidence>
<protein>
    <submittedName>
        <fullName evidence="8">CTSB</fullName>
    </submittedName>
</protein>
<accession>A0ABY6L1J5</accession>
<keyword evidence="4" id="KW-0378">Hydrolase</keyword>
<feature type="domain" description="Peptidase C1A papain C-terminal" evidence="7">
    <location>
        <begin position="53"/>
        <end position="300"/>
    </location>
</feature>
<dbReference type="CDD" id="cd02620">
    <property type="entry name" value="Peptidase_C1A_CathepsinB"/>
    <property type="match status" value="1"/>
</dbReference>
<evidence type="ECO:0000256" key="6">
    <source>
        <dbReference type="ARBA" id="ARBA00023157"/>
    </source>
</evidence>
<name>A0ABY6L1J5_9ARAC</name>
<organism evidence="8 9">
    <name type="scientific">Cordylochernes scorpioides</name>
    <dbReference type="NCBI Taxonomy" id="51811"/>
    <lineage>
        <taxon>Eukaryota</taxon>
        <taxon>Metazoa</taxon>
        <taxon>Ecdysozoa</taxon>
        <taxon>Arthropoda</taxon>
        <taxon>Chelicerata</taxon>
        <taxon>Arachnida</taxon>
        <taxon>Pseudoscorpiones</taxon>
        <taxon>Cheliferoidea</taxon>
        <taxon>Chernetidae</taxon>
        <taxon>Cordylochernes</taxon>
    </lineage>
</organism>
<evidence type="ECO:0000256" key="4">
    <source>
        <dbReference type="ARBA" id="ARBA00022801"/>
    </source>
</evidence>
<reference evidence="8 9" key="1">
    <citation type="submission" date="2022-01" db="EMBL/GenBank/DDBJ databases">
        <title>A chromosomal length assembly of Cordylochernes scorpioides.</title>
        <authorList>
            <person name="Zeh D."/>
            <person name="Zeh J."/>
        </authorList>
    </citation>
    <scope>NUCLEOTIDE SEQUENCE [LARGE SCALE GENOMIC DNA]</scope>
    <source>
        <strain evidence="8">IN4F17</strain>
        <tissue evidence="8">Whole Body</tissue>
    </source>
</reference>
<dbReference type="InterPro" id="IPR000668">
    <property type="entry name" value="Peptidase_C1A_C"/>
</dbReference>
<evidence type="ECO:0000259" key="7">
    <source>
        <dbReference type="SMART" id="SM00645"/>
    </source>
</evidence>
<dbReference type="Pfam" id="PF00112">
    <property type="entry name" value="Peptidase_C1"/>
    <property type="match status" value="1"/>
</dbReference>
<dbReference type="InterPro" id="IPR025661">
    <property type="entry name" value="Pept_asp_AS"/>
</dbReference>
<dbReference type="Proteomes" id="UP001235939">
    <property type="component" value="Chromosome 11"/>
</dbReference>
<dbReference type="InterPro" id="IPR025660">
    <property type="entry name" value="Pept_his_AS"/>
</dbReference>